<dbReference type="GO" id="GO:0005198">
    <property type="term" value="F:structural molecule activity"/>
    <property type="evidence" value="ECO:0007669"/>
    <property type="project" value="InterPro"/>
</dbReference>
<accession>A0A6C0CMX0</accession>
<dbReference type="Pfam" id="PF04451">
    <property type="entry name" value="Capsid_NCLDV"/>
    <property type="match status" value="1"/>
</dbReference>
<dbReference type="Gene3D" id="2.70.9.20">
    <property type="entry name" value="Major capsid protein Vp54"/>
    <property type="match status" value="1"/>
</dbReference>
<dbReference type="AlphaFoldDB" id="A0A6C0CMX0"/>
<evidence type="ECO:0000259" key="2">
    <source>
        <dbReference type="Pfam" id="PF16903"/>
    </source>
</evidence>
<name>A0A6C0CMX0_9ZZZZ</name>
<reference evidence="3" key="1">
    <citation type="journal article" date="2020" name="Nature">
        <title>Giant virus diversity and host interactions through global metagenomics.</title>
        <authorList>
            <person name="Schulz F."/>
            <person name="Roux S."/>
            <person name="Paez-Espino D."/>
            <person name="Jungbluth S."/>
            <person name="Walsh D.A."/>
            <person name="Denef V.J."/>
            <person name="McMahon K.D."/>
            <person name="Konstantinidis K.T."/>
            <person name="Eloe-Fadrosh E.A."/>
            <person name="Kyrpides N.C."/>
            <person name="Woyke T."/>
        </authorList>
    </citation>
    <scope>NUCLEOTIDE SEQUENCE</scope>
    <source>
        <strain evidence="3">GVMAG-M-3300021389-45</strain>
    </source>
</reference>
<organism evidence="3">
    <name type="scientific">viral metagenome</name>
    <dbReference type="NCBI Taxonomy" id="1070528"/>
    <lineage>
        <taxon>unclassified sequences</taxon>
        <taxon>metagenomes</taxon>
        <taxon>organismal metagenomes</taxon>
    </lineage>
</organism>
<dbReference type="EMBL" id="MN739457">
    <property type="protein sequence ID" value="QHT05567.1"/>
    <property type="molecule type" value="Genomic_DNA"/>
</dbReference>
<evidence type="ECO:0000313" key="3">
    <source>
        <dbReference type="EMBL" id="QHT05567.1"/>
    </source>
</evidence>
<sequence length="550" mass="62129">MAGRVQLATKGSQDAFFTDNPDYSHFLRSFRKHSNFAMFDVKHELHGKQDYESTLKCTIPINCGDLIKGVRLHIELSDLLHDGAYQKYNESIGHAIIEYVDLIIGGQLIQRVPRDWLQIYSEQYLTQTKQSNLSKLIGKSPEESSGKAVSDPSIDGYLDKATTSQKFIVDIPFYFHNNMELALPLCALKQQECEIEIKLSEKKDCLYKWYSTTNTTTRSSDNTTFTVTAPGGPYYINANPQPSLILQRGNTYIFDYSSAAGHPFELSTLVDGRTALGFVDSGSILGASDGVTENASVRTYVVPDNAPDTIYYFCTSHSGMGGTINILEPYFDPSKATINDVSLYTEMVQLNDPEKGKLEATKTDYIITQLQSASFQIPVSAQDGYDSMKFRMEFINPVKELYFVIARKGDGITPFNYDHSSQIYPPTGSNQKYINYENLVTLEMELDREVILDEQSGDVINLRAVQSGIHHSRTQLFRRFYSYSFALEPEKWYPTGQKNFSLIKDQHITLKLNNDTTYERELRVYALSNNILQFADGSARLLFNSGEIGN</sequence>
<dbReference type="Pfam" id="PF16903">
    <property type="entry name" value="Capsid_N"/>
    <property type="match status" value="1"/>
</dbReference>
<dbReference type="SUPFAM" id="SSF49503">
    <property type="entry name" value="Cupredoxins"/>
    <property type="match status" value="1"/>
</dbReference>
<evidence type="ECO:0008006" key="4">
    <source>
        <dbReference type="Google" id="ProtNLM"/>
    </source>
</evidence>
<dbReference type="InterPro" id="IPR016112">
    <property type="entry name" value="VP_dsDNA_II"/>
</dbReference>
<protein>
    <recommendedName>
        <fullName evidence="4">Major capsid protein N-terminal domain-containing protein</fullName>
    </recommendedName>
</protein>
<dbReference type="Gene3D" id="2.70.9.10">
    <property type="entry name" value="Adenovirus Type 2 Hexon, domain 4"/>
    <property type="match status" value="1"/>
</dbReference>
<evidence type="ECO:0000259" key="1">
    <source>
        <dbReference type="Pfam" id="PF04451"/>
    </source>
</evidence>
<dbReference type="InterPro" id="IPR008972">
    <property type="entry name" value="Cupredoxin"/>
</dbReference>
<feature type="domain" description="Major capsid protein C-terminal" evidence="1">
    <location>
        <begin position="354"/>
        <end position="539"/>
    </location>
</feature>
<dbReference type="SUPFAM" id="SSF49749">
    <property type="entry name" value="Group II dsDNA viruses VP"/>
    <property type="match status" value="2"/>
</dbReference>
<feature type="domain" description="Major capsid protein N-terminal" evidence="2">
    <location>
        <begin position="25"/>
        <end position="209"/>
    </location>
</feature>
<dbReference type="InterPro" id="IPR038519">
    <property type="entry name" value="MCP_C_sf"/>
</dbReference>
<dbReference type="InterPro" id="IPR007542">
    <property type="entry name" value="MCP_C"/>
</dbReference>
<proteinExistence type="predicted"/>
<dbReference type="InterPro" id="IPR031654">
    <property type="entry name" value="Capsid_N"/>
</dbReference>